<gene>
    <name evidence="1" type="ORF">CEXT_371701</name>
</gene>
<keyword evidence="2" id="KW-1185">Reference proteome</keyword>
<protein>
    <submittedName>
        <fullName evidence="1">Uncharacterized protein</fullName>
    </submittedName>
</protein>
<evidence type="ECO:0000313" key="2">
    <source>
        <dbReference type="Proteomes" id="UP001054945"/>
    </source>
</evidence>
<reference evidence="1 2" key="1">
    <citation type="submission" date="2021-06" db="EMBL/GenBank/DDBJ databases">
        <title>Caerostris extrusa draft genome.</title>
        <authorList>
            <person name="Kono N."/>
            <person name="Arakawa K."/>
        </authorList>
    </citation>
    <scope>NUCLEOTIDE SEQUENCE [LARGE SCALE GENOMIC DNA]</scope>
</reference>
<dbReference type="Proteomes" id="UP001054945">
    <property type="component" value="Unassembled WGS sequence"/>
</dbReference>
<organism evidence="1 2">
    <name type="scientific">Caerostris extrusa</name>
    <name type="common">Bark spider</name>
    <name type="synonym">Caerostris bankana</name>
    <dbReference type="NCBI Taxonomy" id="172846"/>
    <lineage>
        <taxon>Eukaryota</taxon>
        <taxon>Metazoa</taxon>
        <taxon>Ecdysozoa</taxon>
        <taxon>Arthropoda</taxon>
        <taxon>Chelicerata</taxon>
        <taxon>Arachnida</taxon>
        <taxon>Araneae</taxon>
        <taxon>Araneomorphae</taxon>
        <taxon>Entelegynae</taxon>
        <taxon>Araneoidea</taxon>
        <taxon>Araneidae</taxon>
        <taxon>Caerostris</taxon>
    </lineage>
</organism>
<name>A0AAV4PRY7_CAEEX</name>
<accession>A0AAV4PRY7</accession>
<evidence type="ECO:0000313" key="1">
    <source>
        <dbReference type="EMBL" id="GIX99793.1"/>
    </source>
</evidence>
<sequence>MRAGIKIHSESRWMVQDIELDLEDFGEEISFGARSEVVGSYLAKARLGGLGDKWFWCIQVVGSYLLSKARLGGFGREISFGAIRSSWLLSISK</sequence>
<proteinExistence type="predicted"/>
<dbReference type="EMBL" id="BPLR01005098">
    <property type="protein sequence ID" value="GIX99793.1"/>
    <property type="molecule type" value="Genomic_DNA"/>
</dbReference>
<comment type="caution">
    <text evidence="1">The sequence shown here is derived from an EMBL/GenBank/DDBJ whole genome shotgun (WGS) entry which is preliminary data.</text>
</comment>
<dbReference type="AlphaFoldDB" id="A0AAV4PRY7"/>